<protein>
    <recommendedName>
        <fullName evidence="4">START domain-containing protein</fullName>
    </recommendedName>
</protein>
<dbReference type="Proteomes" id="UP000030762">
    <property type="component" value="Unassembled WGS sequence"/>
</dbReference>
<dbReference type="RefSeq" id="XP_008619331.1">
    <property type="nucleotide sequence ID" value="XM_008621109.1"/>
</dbReference>
<evidence type="ECO:0000313" key="3">
    <source>
        <dbReference type="Proteomes" id="UP000030762"/>
    </source>
</evidence>
<evidence type="ECO:0008006" key="4">
    <source>
        <dbReference type="Google" id="ProtNLM"/>
    </source>
</evidence>
<dbReference type="STRING" id="1156394.T0RC97"/>
<proteinExistence type="predicted"/>
<dbReference type="OMA" id="ESHYYAM"/>
<dbReference type="eggNOG" id="ENOG502SW5Z">
    <property type="taxonomic scope" value="Eukaryota"/>
</dbReference>
<keyword evidence="1" id="KW-0175">Coiled coil</keyword>
<organism evidence="2 3">
    <name type="scientific">Saprolegnia diclina (strain VS20)</name>
    <dbReference type="NCBI Taxonomy" id="1156394"/>
    <lineage>
        <taxon>Eukaryota</taxon>
        <taxon>Sar</taxon>
        <taxon>Stramenopiles</taxon>
        <taxon>Oomycota</taxon>
        <taxon>Saprolegniomycetes</taxon>
        <taxon>Saprolegniales</taxon>
        <taxon>Saprolegniaceae</taxon>
        <taxon>Saprolegnia</taxon>
    </lineage>
</organism>
<dbReference type="InParanoid" id="T0RC97"/>
<keyword evidence="3" id="KW-1185">Reference proteome</keyword>
<evidence type="ECO:0000256" key="1">
    <source>
        <dbReference type="SAM" id="Coils"/>
    </source>
</evidence>
<evidence type="ECO:0000313" key="2">
    <source>
        <dbReference type="EMBL" id="EQC27232.1"/>
    </source>
</evidence>
<dbReference type="VEuPathDB" id="FungiDB:SDRG_14949"/>
<name>T0RC97_SAPDV</name>
<accession>T0RC97</accession>
<feature type="coiled-coil region" evidence="1">
    <location>
        <begin position="113"/>
        <end position="140"/>
    </location>
</feature>
<dbReference type="OrthoDB" id="78645at2759"/>
<dbReference type="EMBL" id="JH767212">
    <property type="protein sequence ID" value="EQC27232.1"/>
    <property type="molecule type" value="Genomic_DNA"/>
</dbReference>
<sequence>MMSTSEASPADVITMTDLHFLLATDSHLQDELAEVCHLLDAYASDGLAESVYSTSSDNETTKKTIDSILEDFHTTLDEEAVAPAKAPKAPRRKRKKIIDEEPLPAVGARNKFQYRQKQEILRLRKEVAELQETLETSKASTALTQNVDWEAAARRHFAESRRAMAEHHQLRAAVAHQTTLIDSMKAYIHKKPRIDVTSSEETWAQYKLAAQHSLRVAAIHAIADRQYARQRPAFDKAGLLANDNEVHIARALRPHAESCVLLEFINQLRHPAPFHVIGDAIWSVMNGENGQEVAADATQTIDLIDDDTVYQRYTQAMSPSTTIHANTIAKQYREDHRRVIVWRNVLEDERVPHMSRGAREQQWGWAIAEDEGPRQCKLTIYLQVPLDRSHCDDVALAQASLQQMQFSTPTDNAQDAASRPVHPTAAVMSALMGKGRLFELALRKAIRKAIESHYYAMSQPRVGGV</sequence>
<dbReference type="GeneID" id="19955676"/>
<dbReference type="AlphaFoldDB" id="T0RC97"/>
<reference evidence="2 3" key="1">
    <citation type="submission" date="2012-04" db="EMBL/GenBank/DDBJ databases">
        <title>The Genome Sequence of Saprolegnia declina VS20.</title>
        <authorList>
            <consortium name="The Broad Institute Genome Sequencing Platform"/>
            <person name="Russ C."/>
            <person name="Nusbaum C."/>
            <person name="Tyler B."/>
            <person name="van West P."/>
            <person name="Dieguez-Uribeondo J."/>
            <person name="de Bruijn I."/>
            <person name="Tripathy S."/>
            <person name="Jiang R."/>
            <person name="Young S.K."/>
            <person name="Zeng Q."/>
            <person name="Gargeya S."/>
            <person name="Fitzgerald M."/>
            <person name="Haas B."/>
            <person name="Abouelleil A."/>
            <person name="Alvarado L."/>
            <person name="Arachchi H.M."/>
            <person name="Berlin A."/>
            <person name="Chapman S.B."/>
            <person name="Goldberg J."/>
            <person name="Griggs A."/>
            <person name="Gujja S."/>
            <person name="Hansen M."/>
            <person name="Howarth C."/>
            <person name="Imamovic A."/>
            <person name="Larimer J."/>
            <person name="McCowen C."/>
            <person name="Montmayeur A."/>
            <person name="Murphy C."/>
            <person name="Neiman D."/>
            <person name="Pearson M."/>
            <person name="Priest M."/>
            <person name="Roberts A."/>
            <person name="Saif S."/>
            <person name="Shea T."/>
            <person name="Sisk P."/>
            <person name="Sykes S."/>
            <person name="Wortman J."/>
            <person name="Nusbaum C."/>
            <person name="Birren B."/>
        </authorList>
    </citation>
    <scope>NUCLEOTIDE SEQUENCE [LARGE SCALE GENOMIC DNA]</scope>
    <source>
        <strain evidence="2 3">VS20</strain>
    </source>
</reference>
<gene>
    <name evidence="2" type="ORF">SDRG_14949</name>
</gene>